<evidence type="ECO:0000313" key="16">
    <source>
        <dbReference type="Ensembl" id="ENSCCRP00020068112.1"/>
    </source>
</evidence>
<evidence type="ECO:0000256" key="5">
    <source>
        <dbReference type="ARBA" id="ARBA00022679"/>
    </source>
</evidence>
<dbReference type="GO" id="GO:0000785">
    <property type="term" value="C:chromatin"/>
    <property type="evidence" value="ECO:0007669"/>
    <property type="project" value="TreeGrafter"/>
</dbReference>
<keyword evidence="12" id="KW-0804">Transcription</keyword>
<feature type="domain" description="SAP" evidence="15">
    <location>
        <begin position="2"/>
        <end position="36"/>
    </location>
</feature>
<dbReference type="InterPro" id="IPR036361">
    <property type="entry name" value="SAP_dom_sf"/>
</dbReference>
<organism evidence="16 17">
    <name type="scientific">Cyprinus carpio</name>
    <name type="common">Common carp</name>
    <dbReference type="NCBI Taxonomy" id="7962"/>
    <lineage>
        <taxon>Eukaryota</taxon>
        <taxon>Metazoa</taxon>
        <taxon>Chordata</taxon>
        <taxon>Craniata</taxon>
        <taxon>Vertebrata</taxon>
        <taxon>Euteleostomi</taxon>
        <taxon>Actinopterygii</taxon>
        <taxon>Neopterygii</taxon>
        <taxon>Teleostei</taxon>
        <taxon>Ostariophysi</taxon>
        <taxon>Cypriniformes</taxon>
        <taxon>Cyprinidae</taxon>
        <taxon>Cyprininae</taxon>
        <taxon>Cyprinus</taxon>
    </lineage>
</organism>
<evidence type="ECO:0000256" key="2">
    <source>
        <dbReference type="ARBA" id="ARBA00004718"/>
    </source>
</evidence>
<keyword evidence="4" id="KW-1017">Isopeptide bond</keyword>
<keyword evidence="5" id="KW-0808">Transferase</keyword>
<dbReference type="InterPro" id="IPR013083">
    <property type="entry name" value="Znf_RING/FYVE/PHD"/>
</dbReference>
<evidence type="ECO:0000256" key="3">
    <source>
        <dbReference type="ARBA" id="ARBA00005383"/>
    </source>
</evidence>
<dbReference type="GO" id="GO:0008270">
    <property type="term" value="F:zinc ion binding"/>
    <property type="evidence" value="ECO:0007669"/>
    <property type="project" value="UniProtKB-KW"/>
</dbReference>
<dbReference type="FunFam" id="2.60.120.780:FF:000001">
    <property type="entry name" value="E3 SUMO-protein ligase PIAS2 isoform X1"/>
    <property type="match status" value="1"/>
</dbReference>
<dbReference type="GO" id="GO:0003712">
    <property type="term" value="F:transcription coregulator activity"/>
    <property type="evidence" value="ECO:0007669"/>
    <property type="project" value="TreeGrafter"/>
</dbReference>
<sequence>MVMSLRVSELQVLLGYAGRNKHGRKHELLTKALHLLKAGCSPAVQMKIKELYRRRFPTKLVSPTELALPGVHPTAASLPPGLTQLGFDGHRAPPSPLLPISLLGPKHELGLPHLPTSLHPVHPDVKLQRLPFYDVLDELIKPTSLASDNSQRFQETCFAFALTPQQVQQVSKTSCPQEDHFPPNLCVKVNGKPCNLPGYLPPTKNGVEPKRPSRPINITSLVKLSTTVPNTIVVSWTSEIGRSYSMAVYLVKQLSSTMLLQRLRAKGIRNPDHSRALIKEKLTADPDSEIATTSLRVSLLCPLGKMRLMIPCRALTCSHLQCFDATLYIQMNEKKPTWVCPVCDKKAPYEHLIIDGLFMEILNSCLDCDEIQFKEDGSWAPMRSKKEVQEVSASYNGIDGGCRTTVLEQNSQTNGNSGGNSKKVEVIDLTLDSSSEEEEDEEPPQKKSCPSLSSISPQMDNGYISVSF</sequence>
<dbReference type="Pfam" id="PF02891">
    <property type="entry name" value="zf-MIZ"/>
    <property type="match status" value="1"/>
</dbReference>
<proteinExistence type="inferred from homology"/>
<protein>
    <submittedName>
        <fullName evidence="16">Protein inhibitor of activated STAT, 1a</fullName>
    </submittedName>
</protein>
<dbReference type="PANTHER" id="PTHR10782:SF11">
    <property type="entry name" value="E3 SUMO-PROTEIN LIGASE PIAS1"/>
    <property type="match status" value="1"/>
</dbReference>
<evidence type="ECO:0000256" key="10">
    <source>
        <dbReference type="ARBA" id="ARBA00022843"/>
    </source>
</evidence>
<feature type="region of interest" description="Disordered" evidence="14">
    <location>
        <begin position="431"/>
        <end position="468"/>
    </location>
</feature>
<name>A0A8C2HU60_CYPCA</name>
<comment type="similarity">
    <text evidence="3">Belongs to the PIAS family.</text>
</comment>
<dbReference type="Gene3D" id="2.60.120.780">
    <property type="entry name" value="PINIT domain"/>
    <property type="match status" value="2"/>
</dbReference>
<dbReference type="Proteomes" id="UP000694701">
    <property type="component" value="Unplaced"/>
</dbReference>
<accession>A0A8C2HU60</accession>
<reference evidence="16" key="1">
    <citation type="submission" date="2025-08" db="UniProtKB">
        <authorList>
            <consortium name="Ensembl"/>
        </authorList>
    </citation>
    <scope>IDENTIFICATION</scope>
</reference>
<evidence type="ECO:0000256" key="11">
    <source>
        <dbReference type="ARBA" id="ARBA00023015"/>
    </source>
</evidence>
<evidence type="ECO:0000259" key="15">
    <source>
        <dbReference type="SMART" id="SM00513"/>
    </source>
</evidence>
<dbReference type="GO" id="GO:0016925">
    <property type="term" value="P:protein sumoylation"/>
    <property type="evidence" value="ECO:0007669"/>
    <property type="project" value="UniProtKB-UniPathway"/>
</dbReference>
<keyword evidence="9" id="KW-0862">Zinc</keyword>
<evidence type="ECO:0000256" key="7">
    <source>
        <dbReference type="ARBA" id="ARBA00022771"/>
    </source>
</evidence>
<dbReference type="GO" id="GO:0061665">
    <property type="term" value="F:SUMO ligase activity"/>
    <property type="evidence" value="ECO:0007669"/>
    <property type="project" value="TreeGrafter"/>
</dbReference>
<evidence type="ECO:0000256" key="14">
    <source>
        <dbReference type="SAM" id="MobiDB-lite"/>
    </source>
</evidence>
<keyword evidence="8" id="KW-0833">Ubl conjugation pathway</keyword>
<dbReference type="InterPro" id="IPR038654">
    <property type="entry name" value="PINIT_sf"/>
</dbReference>
<dbReference type="UniPathway" id="UPA00886"/>
<dbReference type="InterPro" id="IPR023321">
    <property type="entry name" value="PINIT"/>
</dbReference>
<dbReference type="Gene3D" id="3.30.40.10">
    <property type="entry name" value="Zinc/RING finger domain, C3HC4 (zinc finger)"/>
    <property type="match status" value="1"/>
</dbReference>
<dbReference type="FunFam" id="3.30.40.10:FF:000003">
    <property type="entry name" value="E3 SUMO-protein ligase PIAS2 isoform X1"/>
    <property type="match status" value="1"/>
</dbReference>
<comment type="pathway">
    <text evidence="2">Protein modification; protein sumoylation.</text>
</comment>
<keyword evidence="13" id="KW-0539">Nucleus</keyword>
<dbReference type="AlphaFoldDB" id="A0A8C2HU60"/>
<keyword evidence="11" id="KW-0805">Transcription regulation</keyword>
<dbReference type="Ensembl" id="ENSCCRT00020074895.1">
    <property type="protein sequence ID" value="ENSCCRP00020068112.1"/>
    <property type="gene ID" value="ENSCCRG00020031860.1"/>
</dbReference>
<keyword evidence="7" id="KW-0863">Zinc-finger</keyword>
<evidence type="ECO:0000256" key="8">
    <source>
        <dbReference type="ARBA" id="ARBA00022786"/>
    </source>
</evidence>
<keyword evidence="10" id="KW-0832">Ubl conjugation</keyword>
<dbReference type="GO" id="GO:0006357">
    <property type="term" value="P:regulation of transcription by RNA polymerase II"/>
    <property type="evidence" value="ECO:0007669"/>
    <property type="project" value="TreeGrafter"/>
</dbReference>
<feature type="compositionally biased region" description="Polar residues" evidence="14">
    <location>
        <begin position="448"/>
        <end position="468"/>
    </location>
</feature>
<evidence type="ECO:0000256" key="9">
    <source>
        <dbReference type="ARBA" id="ARBA00022833"/>
    </source>
</evidence>
<comment type="subcellular location">
    <subcellularLocation>
        <location evidence="1">Nucleus speckle</location>
    </subcellularLocation>
</comment>
<evidence type="ECO:0000256" key="13">
    <source>
        <dbReference type="ARBA" id="ARBA00023242"/>
    </source>
</evidence>
<dbReference type="Gene3D" id="1.10.720.30">
    <property type="entry name" value="SAP domain"/>
    <property type="match status" value="1"/>
</dbReference>
<dbReference type="SMART" id="SM00513">
    <property type="entry name" value="SAP"/>
    <property type="match status" value="1"/>
</dbReference>
<dbReference type="SUPFAM" id="SSF68906">
    <property type="entry name" value="SAP domain"/>
    <property type="match status" value="1"/>
</dbReference>
<dbReference type="InterPro" id="IPR003034">
    <property type="entry name" value="SAP_dom"/>
</dbReference>
<dbReference type="InterPro" id="IPR004181">
    <property type="entry name" value="Znf_MIZ"/>
</dbReference>
<evidence type="ECO:0000256" key="12">
    <source>
        <dbReference type="ARBA" id="ARBA00023163"/>
    </source>
</evidence>
<keyword evidence="6" id="KW-0479">Metal-binding</keyword>
<dbReference type="GO" id="GO:0016607">
    <property type="term" value="C:nuclear speck"/>
    <property type="evidence" value="ECO:0007669"/>
    <property type="project" value="UniProtKB-SubCell"/>
</dbReference>
<dbReference type="PANTHER" id="PTHR10782">
    <property type="entry name" value="ZINC FINGER MIZ DOMAIN-CONTAINING PROTEIN"/>
    <property type="match status" value="1"/>
</dbReference>
<dbReference type="Pfam" id="PF14324">
    <property type="entry name" value="PINIT"/>
    <property type="match status" value="1"/>
</dbReference>
<evidence type="ECO:0000313" key="17">
    <source>
        <dbReference type="Proteomes" id="UP000694701"/>
    </source>
</evidence>
<dbReference type="FunFam" id="1.10.720.30:FF:000001">
    <property type="entry name" value="E3 SUMO-protein ligase PIAS2 isoform 1"/>
    <property type="match status" value="1"/>
</dbReference>
<evidence type="ECO:0000256" key="6">
    <source>
        <dbReference type="ARBA" id="ARBA00022723"/>
    </source>
</evidence>
<evidence type="ECO:0000256" key="1">
    <source>
        <dbReference type="ARBA" id="ARBA00004324"/>
    </source>
</evidence>
<evidence type="ECO:0000256" key="4">
    <source>
        <dbReference type="ARBA" id="ARBA00022499"/>
    </source>
</evidence>